<comment type="caution">
    <text evidence="2">The sequence shown here is derived from an EMBL/GenBank/DDBJ whole genome shotgun (WGS) entry which is preliminary data.</text>
</comment>
<dbReference type="Pfam" id="PF01738">
    <property type="entry name" value="DLH"/>
    <property type="match status" value="1"/>
</dbReference>
<organism evidence="2 3">
    <name type="scientific">Kineococcus radiotolerans</name>
    <dbReference type="NCBI Taxonomy" id="131568"/>
    <lineage>
        <taxon>Bacteria</taxon>
        <taxon>Bacillati</taxon>
        <taxon>Actinomycetota</taxon>
        <taxon>Actinomycetes</taxon>
        <taxon>Kineosporiales</taxon>
        <taxon>Kineosporiaceae</taxon>
        <taxon>Kineococcus</taxon>
    </lineage>
</organism>
<evidence type="ECO:0000313" key="3">
    <source>
        <dbReference type="Proteomes" id="UP000533269"/>
    </source>
</evidence>
<dbReference type="InterPro" id="IPR051049">
    <property type="entry name" value="Dienelactone_hydrolase-like"/>
</dbReference>
<dbReference type="AlphaFoldDB" id="A0A7W4TIC4"/>
<dbReference type="Proteomes" id="UP000533269">
    <property type="component" value="Unassembled WGS sequence"/>
</dbReference>
<dbReference type="PANTHER" id="PTHR46623:SF6">
    <property type="entry name" value="ALPHA_BETA-HYDROLASES SUPERFAMILY PROTEIN"/>
    <property type="match status" value="1"/>
</dbReference>
<feature type="domain" description="Dienelactone hydrolase" evidence="1">
    <location>
        <begin position="5"/>
        <end position="188"/>
    </location>
</feature>
<protein>
    <submittedName>
        <fullName evidence="2">Dienelactone hydrolase</fullName>
    </submittedName>
</protein>
<name>A0A7W4TIC4_KINRA</name>
<accession>A0A7W4TIC4</accession>
<proteinExistence type="predicted"/>
<dbReference type="PANTHER" id="PTHR46623">
    <property type="entry name" value="CARBOXYMETHYLENEBUTENOLIDASE-RELATED"/>
    <property type="match status" value="1"/>
</dbReference>
<dbReference type="InterPro" id="IPR029058">
    <property type="entry name" value="AB_hydrolase_fold"/>
</dbReference>
<dbReference type="Gene3D" id="3.40.50.1820">
    <property type="entry name" value="alpha/beta hydrolase"/>
    <property type="match status" value="1"/>
</dbReference>
<dbReference type="InterPro" id="IPR002925">
    <property type="entry name" value="Dienelactn_hydro"/>
</dbReference>
<dbReference type="SUPFAM" id="SSF53474">
    <property type="entry name" value="alpha/beta-Hydrolases"/>
    <property type="match status" value="1"/>
</dbReference>
<evidence type="ECO:0000313" key="2">
    <source>
        <dbReference type="EMBL" id="MBB2899436.1"/>
    </source>
</evidence>
<reference evidence="2 3" key="2">
    <citation type="submission" date="2020-08" db="EMBL/GenBank/DDBJ databases">
        <authorList>
            <person name="Partida-Martinez L."/>
            <person name="Huntemann M."/>
            <person name="Clum A."/>
            <person name="Wang J."/>
            <person name="Palaniappan K."/>
            <person name="Ritter S."/>
            <person name="Chen I.-M."/>
            <person name="Stamatis D."/>
            <person name="Reddy T."/>
            <person name="O'Malley R."/>
            <person name="Daum C."/>
            <person name="Shapiro N."/>
            <person name="Ivanova N."/>
            <person name="Kyrpides N."/>
            <person name="Woyke T."/>
        </authorList>
    </citation>
    <scope>NUCLEOTIDE SEQUENCE [LARGE SCALE GENOMIC DNA]</scope>
    <source>
        <strain evidence="2 3">AS2.23</strain>
    </source>
</reference>
<evidence type="ECO:0000259" key="1">
    <source>
        <dbReference type="Pfam" id="PF01738"/>
    </source>
</evidence>
<keyword evidence="2" id="KW-0378">Hydrolase</keyword>
<dbReference type="GO" id="GO:0016787">
    <property type="term" value="F:hydrolase activity"/>
    <property type="evidence" value="ECO:0007669"/>
    <property type="project" value="UniProtKB-KW"/>
</dbReference>
<gene>
    <name evidence="2" type="ORF">FHR75_000224</name>
</gene>
<dbReference type="RefSeq" id="WP_183390093.1">
    <property type="nucleotide sequence ID" value="NZ_JACHVY010000001.1"/>
</dbReference>
<reference evidence="2 3" key="1">
    <citation type="submission" date="2020-08" db="EMBL/GenBank/DDBJ databases">
        <title>The Agave Microbiome: Exploring the role of microbial communities in plant adaptations to desert environments.</title>
        <authorList>
            <person name="Partida-Martinez L.P."/>
        </authorList>
    </citation>
    <scope>NUCLEOTIDE SEQUENCE [LARGE SCALE GENOMIC DNA]</scope>
    <source>
        <strain evidence="2 3">AS2.23</strain>
    </source>
</reference>
<dbReference type="EMBL" id="JACHVY010000001">
    <property type="protein sequence ID" value="MBB2899436.1"/>
    <property type="molecule type" value="Genomic_DNA"/>
</dbReference>
<sequence>MVEIALFHSVLGVRPGVHEAAQRLRAAGHEVLVVDQYEGRVFDDYERAGHHVEEIGFPELMDRAVRAVEPLRDGFVAAGFSNGAGMAEHVATQRTCGGVLLFSGALPLAVLGGVAWPAGTPAQIHYTQDDPFRRQEWIDALVADITAGGSRVEVFEHPGSGHLFTDPSLPDEHDPLAAASLWERAEAFCRDATGGTRGT</sequence>